<dbReference type="PROSITE" id="PS51462">
    <property type="entry name" value="NUDIX"/>
    <property type="match status" value="1"/>
</dbReference>
<sequence>MSQPGEWGCAVGMVIFRDELCREVLLGVKDRKSSKSRAGQEGFLAETVMSEINEEIFEAIARGAWEEGHLKVKWQRYLGVNVTARGTHVYWYECYALNPDEAAHGSDIESLRWASISEVVERFNEEAFRSLPYGVKAMLESYVSRAAS</sequence>
<evidence type="ECO:0000313" key="3">
    <source>
        <dbReference type="Proteomes" id="UP000178092"/>
    </source>
</evidence>
<dbReference type="EMBL" id="MHTV01000043">
    <property type="protein sequence ID" value="OHA65647.1"/>
    <property type="molecule type" value="Genomic_DNA"/>
</dbReference>
<gene>
    <name evidence="2" type="ORF">A3C04_01605</name>
</gene>
<dbReference type="SUPFAM" id="SSF55811">
    <property type="entry name" value="Nudix"/>
    <property type="match status" value="1"/>
</dbReference>
<dbReference type="InterPro" id="IPR015797">
    <property type="entry name" value="NUDIX_hydrolase-like_dom_sf"/>
</dbReference>
<dbReference type="Proteomes" id="UP000178092">
    <property type="component" value="Unassembled WGS sequence"/>
</dbReference>
<name>A0A1G2QYW6_9BACT</name>
<dbReference type="AlphaFoldDB" id="A0A1G2QYW6"/>
<reference evidence="2 3" key="1">
    <citation type="journal article" date="2016" name="Nat. Commun.">
        <title>Thousands of microbial genomes shed light on interconnected biogeochemical processes in an aquifer system.</title>
        <authorList>
            <person name="Anantharaman K."/>
            <person name="Brown C.T."/>
            <person name="Hug L.A."/>
            <person name="Sharon I."/>
            <person name="Castelle C.J."/>
            <person name="Probst A.J."/>
            <person name="Thomas B.C."/>
            <person name="Singh A."/>
            <person name="Wilkins M.J."/>
            <person name="Karaoz U."/>
            <person name="Brodie E.L."/>
            <person name="Williams K.H."/>
            <person name="Hubbard S.S."/>
            <person name="Banfield J.F."/>
        </authorList>
    </citation>
    <scope>NUCLEOTIDE SEQUENCE [LARGE SCALE GENOMIC DNA]</scope>
</reference>
<evidence type="ECO:0000313" key="2">
    <source>
        <dbReference type="EMBL" id="OHA65647.1"/>
    </source>
</evidence>
<dbReference type="Gene3D" id="3.90.79.10">
    <property type="entry name" value="Nucleoside Triphosphate Pyrophosphohydrolase"/>
    <property type="match status" value="1"/>
</dbReference>
<comment type="caution">
    <text evidence="2">The sequence shown here is derived from an EMBL/GenBank/DDBJ whole genome shotgun (WGS) entry which is preliminary data.</text>
</comment>
<accession>A0A1G2QYW6</accession>
<organism evidence="2 3">
    <name type="scientific">Candidatus Wildermuthbacteria bacterium RIFCSPHIGHO2_02_FULL_45_25</name>
    <dbReference type="NCBI Taxonomy" id="1802450"/>
    <lineage>
        <taxon>Bacteria</taxon>
        <taxon>Candidatus Wildermuthiibacteriota</taxon>
    </lineage>
</organism>
<proteinExistence type="predicted"/>
<dbReference type="InterPro" id="IPR000086">
    <property type="entry name" value="NUDIX_hydrolase_dom"/>
</dbReference>
<evidence type="ECO:0000259" key="1">
    <source>
        <dbReference type="PROSITE" id="PS51462"/>
    </source>
</evidence>
<feature type="domain" description="Nudix hydrolase" evidence="1">
    <location>
        <begin position="6"/>
        <end position="136"/>
    </location>
</feature>
<protein>
    <recommendedName>
        <fullName evidence="1">Nudix hydrolase domain-containing protein</fullName>
    </recommendedName>
</protein>